<protein>
    <submittedName>
        <fullName evidence="2">ATP synthase F0 subunit 8</fullName>
    </submittedName>
</protein>
<geneLocation type="mitochondrion" evidence="2"/>
<feature type="transmembrane region" description="Helical" evidence="1">
    <location>
        <begin position="7"/>
        <end position="28"/>
    </location>
</feature>
<dbReference type="AlphaFoldDB" id="W5R4D5"/>
<gene>
    <name evidence="2" type="primary">ATP8</name>
</gene>
<dbReference type="GeneID" id="18267136"/>
<keyword evidence="2" id="KW-0496">Mitochondrion</keyword>
<sequence>MPQMSPINWPIICTMTILITLMINAAMWNNYPSNKQATTTPPSNNMNWKW</sequence>
<dbReference type="EMBL" id="KC688691">
    <property type="protein sequence ID" value="AGL11935.1"/>
    <property type="molecule type" value="Genomic_DNA"/>
</dbReference>
<accession>W5R4D5</accession>
<dbReference type="CTD" id="4509"/>
<dbReference type="RefSeq" id="YP_009002073.1">
    <property type="nucleotide sequence ID" value="NC_023451.1"/>
</dbReference>
<keyword evidence="1" id="KW-1133">Transmembrane helix</keyword>
<proteinExistence type="predicted"/>
<keyword evidence="1" id="KW-0812">Transmembrane</keyword>
<evidence type="ECO:0000256" key="1">
    <source>
        <dbReference type="SAM" id="Phobius"/>
    </source>
</evidence>
<organism evidence="2">
    <name type="scientific">Pseudocellus gertschi</name>
    <dbReference type="NCBI Taxonomy" id="1329481"/>
    <lineage>
        <taxon>Eukaryota</taxon>
        <taxon>Metazoa</taxon>
        <taxon>Ecdysozoa</taxon>
        <taxon>Arthropoda</taxon>
        <taxon>Chelicerata</taxon>
        <taxon>Arachnida</taxon>
        <taxon>Ricinulei</taxon>
        <taxon>Ricinoididae</taxon>
        <taxon>Pseudocellus</taxon>
    </lineage>
</organism>
<keyword evidence="1" id="KW-0472">Membrane</keyword>
<name>W5R4D5_9ARAC</name>
<evidence type="ECO:0000313" key="2">
    <source>
        <dbReference type="EMBL" id="AGL11935.1"/>
    </source>
</evidence>
<reference evidence="2" key="1">
    <citation type="submission" date="2013-02" db="EMBL/GenBank/DDBJ databases">
        <title>Variation between mitochondrial genomes of Ricinulei.</title>
        <authorList>
            <person name="Fahrein K."/>
            <person name="Podsiadlowski L."/>
            <person name="Talarico G."/>
        </authorList>
    </citation>
    <scope>NUCLEOTIDE SEQUENCE</scope>
</reference>